<accession>A0A7E4V6Q8</accession>
<dbReference type="Proteomes" id="UP000492821">
    <property type="component" value="Unassembled WGS sequence"/>
</dbReference>
<reference evidence="1" key="1">
    <citation type="journal article" date="2013" name="Genetics">
        <title>The draft genome and transcriptome of Panagrellus redivivus are shaped by the harsh demands of a free-living lifestyle.</title>
        <authorList>
            <person name="Srinivasan J."/>
            <person name="Dillman A.R."/>
            <person name="Macchietto M.G."/>
            <person name="Heikkinen L."/>
            <person name="Lakso M."/>
            <person name="Fracchia K.M."/>
            <person name="Antoshechkin I."/>
            <person name="Mortazavi A."/>
            <person name="Wong G."/>
            <person name="Sternberg P.W."/>
        </authorList>
    </citation>
    <scope>NUCLEOTIDE SEQUENCE [LARGE SCALE GENOMIC DNA]</scope>
    <source>
        <strain evidence="1">MT8872</strain>
    </source>
</reference>
<evidence type="ECO:0000313" key="1">
    <source>
        <dbReference type="Proteomes" id="UP000492821"/>
    </source>
</evidence>
<organism evidence="1 2">
    <name type="scientific">Panagrellus redivivus</name>
    <name type="common">Microworm</name>
    <dbReference type="NCBI Taxonomy" id="6233"/>
    <lineage>
        <taxon>Eukaryota</taxon>
        <taxon>Metazoa</taxon>
        <taxon>Ecdysozoa</taxon>
        <taxon>Nematoda</taxon>
        <taxon>Chromadorea</taxon>
        <taxon>Rhabditida</taxon>
        <taxon>Tylenchina</taxon>
        <taxon>Panagrolaimomorpha</taxon>
        <taxon>Panagrolaimoidea</taxon>
        <taxon>Panagrolaimidae</taxon>
        <taxon>Panagrellus</taxon>
    </lineage>
</organism>
<dbReference type="WBParaSite" id="Pan_g17297.t1">
    <property type="protein sequence ID" value="Pan_g17297.t1"/>
    <property type="gene ID" value="Pan_g17297"/>
</dbReference>
<name>A0A7E4V6Q8_PANRE</name>
<keyword evidence="1" id="KW-1185">Reference proteome</keyword>
<dbReference type="AlphaFoldDB" id="A0A7E4V6Q8"/>
<sequence>MKVPSRPNDKCYVRLVDDIPDDHTGDTYDQVFITDDEEIYQWASEDRYRLRMIKFLQKYKCIRYILDCSHDVNAVWKSVVWADEIINEEEPIFVTDTLILHCGSIESYRKVIPRIRGSYNRLVLHGHMSWFQVKQLIHPNVKQVRINATFEMLPVEIERENFVNYIMKHCRGAEYK</sequence>
<proteinExistence type="predicted"/>
<evidence type="ECO:0000313" key="2">
    <source>
        <dbReference type="WBParaSite" id="Pan_g17297.t1"/>
    </source>
</evidence>
<reference evidence="2" key="2">
    <citation type="submission" date="2020-10" db="UniProtKB">
        <authorList>
            <consortium name="WormBaseParasite"/>
        </authorList>
    </citation>
    <scope>IDENTIFICATION</scope>
</reference>
<protein>
    <submittedName>
        <fullName evidence="2">Metallophos domain-containing protein</fullName>
    </submittedName>
</protein>